<evidence type="ECO:0000313" key="3">
    <source>
        <dbReference type="Proteomes" id="UP000791440"/>
    </source>
</evidence>
<reference evidence="2" key="2">
    <citation type="submission" date="2020-12" db="EMBL/GenBank/DDBJ databases">
        <authorList>
            <person name="Kanost M."/>
        </authorList>
    </citation>
    <scope>NUCLEOTIDE SEQUENCE</scope>
</reference>
<keyword evidence="1" id="KW-1133">Transmembrane helix</keyword>
<protein>
    <submittedName>
        <fullName evidence="2">Uncharacterized protein</fullName>
    </submittedName>
</protein>
<keyword evidence="1" id="KW-0812">Transmembrane</keyword>
<keyword evidence="3" id="KW-1185">Reference proteome</keyword>
<name>A0A922CHQ9_MANSE</name>
<organism evidence="2 3">
    <name type="scientific">Manduca sexta</name>
    <name type="common">Tobacco hawkmoth</name>
    <name type="synonym">Tobacco hornworm</name>
    <dbReference type="NCBI Taxonomy" id="7130"/>
    <lineage>
        <taxon>Eukaryota</taxon>
        <taxon>Metazoa</taxon>
        <taxon>Ecdysozoa</taxon>
        <taxon>Arthropoda</taxon>
        <taxon>Hexapoda</taxon>
        <taxon>Insecta</taxon>
        <taxon>Pterygota</taxon>
        <taxon>Neoptera</taxon>
        <taxon>Endopterygota</taxon>
        <taxon>Lepidoptera</taxon>
        <taxon>Glossata</taxon>
        <taxon>Ditrysia</taxon>
        <taxon>Bombycoidea</taxon>
        <taxon>Sphingidae</taxon>
        <taxon>Sphinginae</taxon>
        <taxon>Sphingini</taxon>
        <taxon>Manduca</taxon>
    </lineage>
</organism>
<dbReference type="AlphaFoldDB" id="A0A922CHQ9"/>
<proteinExistence type="predicted"/>
<evidence type="ECO:0000313" key="2">
    <source>
        <dbReference type="EMBL" id="KAG6446374.1"/>
    </source>
</evidence>
<keyword evidence="1" id="KW-0472">Membrane</keyword>
<gene>
    <name evidence="2" type="ORF">O3G_MSEX004467</name>
</gene>
<sequence>MTLIDKSGPLHLWIIWLSISVKCYFYIQTHRLRYNTYTVDKNICNFLIGRVLGLQSLHAGLDTDTDNIETYASRPDHRHAVI</sequence>
<dbReference type="Proteomes" id="UP000791440">
    <property type="component" value="Unassembled WGS sequence"/>
</dbReference>
<comment type="caution">
    <text evidence="2">The sequence shown here is derived from an EMBL/GenBank/DDBJ whole genome shotgun (WGS) entry which is preliminary data.</text>
</comment>
<feature type="transmembrane region" description="Helical" evidence="1">
    <location>
        <begin position="12"/>
        <end position="27"/>
    </location>
</feature>
<evidence type="ECO:0000256" key="1">
    <source>
        <dbReference type="SAM" id="Phobius"/>
    </source>
</evidence>
<reference evidence="2" key="1">
    <citation type="journal article" date="2016" name="Insect Biochem. Mol. Biol.">
        <title>Multifaceted biological insights from a draft genome sequence of the tobacco hornworm moth, Manduca sexta.</title>
        <authorList>
            <person name="Kanost M.R."/>
            <person name="Arrese E.L."/>
            <person name="Cao X."/>
            <person name="Chen Y.R."/>
            <person name="Chellapilla S."/>
            <person name="Goldsmith M.R."/>
            <person name="Grosse-Wilde E."/>
            <person name="Heckel D.G."/>
            <person name="Herndon N."/>
            <person name="Jiang H."/>
            <person name="Papanicolaou A."/>
            <person name="Qu J."/>
            <person name="Soulages J.L."/>
            <person name="Vogel H."/>
            <person name="Walters J."/>
            <person name="Waterhouse R.M."/>
            <person name="Ahn S.J."/>
            <person name="Almeida F.C."/>
            <person name="An C."/>
            <person name="Aqrawi P."/>
            <person name="Bretschneider A."/>
            <person name="Bryant W.B."/>
            <person name="Bucks S."/>
            <person name="Chao H."/>
            <person name="Chevignon G."/>
            <person name="Christen J.M."/>
            <person name="Clarke D.F."/>
            <person name="Dittmer N.T."/>
            <person name="Ferguson L.C.F."/>
            <person name="Garavelou S."/>
            <person name="Gordon K.H.J."/>
            <person name="Gunaratna R.T."/>
            <person name="Han Y."/>
            <person name="Hauser F."/>
            <person name="He Y."/>
            <person name="Heidel-Fischer H."/>
            <person name="Hirsh A."/>
            <person name="Hu Y."/>
            <person name="Jiang H."/>
            <person name="Kalra D."/>
            <person name="Klinner C."/>
            <person name="Konig C."/>
            <person name="Kovar C."/>
            <person name="Kroll A.R."/>
            <person name="Kuwar S.S."/>
            <person name="Lee S.L."/>
            <person name="Lehman R."/>
            <person name="Li K."/>
            <person name="Li Z."/>
            <person name="Liang H."/>
            <person name="Lovelace S."/>
            <person name="Lu Z."/>
            <person name="Mansfield J.H."/>
            <person name="McCulloch K.J."/>
            <person name="Mathew T."/>
            <person name="Morton B."/>
            <person name="Muzny D.M."/>
            <person name="Neunemann D."/>
            <person name="Ongeri F."/>
            <person name="Pauchet Y."/>
            <person name="Pu L.L."/>
            <person name="Pyrousis I."/>
            <person name="Rao X.J."/>
            <person name="Redding A."/>
            <person name="Roesel C."/>
            <person name="Sanchez-Gracia A."/>
            <person name="Schaack S."/>
            <person name="Shukla A."/>
            <person name="Tetreau G."/>
            <person name="Wang Y."/>
            <person name="Xiong G.H."/>
            <person name="Traut W."/>
            <person name="Walsh T.K."/>
            <person name="Worley K.C."/>
            <person name="Wu D."/>
            <person name="Wu W."/>
            <person name="Wu Y.Q."/>
            <person name="Zhang X."/>
            <person name="Zou Z."/>
            <person name="Zucker H."/>
            <person name="Briscoe A.D."/>
            <person name="Burmester T."/>
            <person name="Clem R.J."/>
            <person name="Feyereisen R."/>
            <person name="Grimmelikhuijzen C.J.P."/>
            <person name="Hamodrakas S.J."/>
            <person name="Hansson B.S."/>
            <person name="Huguet E."/>
            <person name="Jermiin L.S."/>
            <person name="Lan Q."/>
            <person name="Lehman H.K."/>
            <person name="Lorenzen M."/>
            <person name="Merzendorfer H."/>
            <person name="Michalopoulos I."/>
            <person name="Morton D.B."/>
            <person name="Muthukrishnan S."/>
            <person name="Oakeshott J.G."/>
            <person name="Palmer W."/>
            <person name="Park Y."/>
            <person name="Passarelli A.L."/>
            <person name="Rozas J."/>
            <person name="Schwartz L.M."/>
            <person name="Smith W."/>
            <person name="Southgate A."/>
            <person name="Vilcinskas A."/>
            <person name="Vogt R."/>
            <person name="Wang P."/>
            <person name="Werren J."/>
            <person name="Yu X.Q."/>
            <person name="Zhou J.J."/>
            <person name="Brown S.J."/>
            <person name="Scherer S.E."/>
            <person name="Richards S."/>
            <person name="Blissard G.W."/>
        </authorList>
    </citation>
    <scope>NUCLEOTIDE SEQUENCE</scope>
</reference>
<dbReference type="EMBL" id="JH668332">
    <property type="protein sequence ID" value="KAG6446374.1"/>
    <property type="molecule type" value="Genomic_DNA"/>
</dbReference>
<accession>A0A922CHQ9</accession>